<evidence type="ECO:0000256" key="5">
    <source>
        <dbReference type="ARBA" id="ARBA00022679"/>
    </source>
</evidence>
<keyword evidence="4" id="KW-0597">Phosphoprotein</keyword>
<dbReference type="InterPro" id="IPR003594">
    <property type="entry name" value="HATPase_dom"/>
</dbReference>
<dbReference type="GO" id="GO:0005886">
    <property type="term" value="C:plasma membrane"/>
    <property type="evidence" value="ECO:0007669"/>
    <property type="project" value="TreeGrafter"/>
</dbReference>
<dbReference type="EMBL" id="RIZI01000184">
    <property type="protein sequence ID" value="RNF59523.1"/>
    <property type="molecule type" value="Genomic_DNA"/>
</dbReference>
<feature type="domain" description="Histidine kinase" evidence="13">
    <location>
        <begin position="235"/>
        <end position="449"/>
    </location>
</feature>
<evidence type="ECO:0000256" key="4">
    <source>
        <dbReference type="ARBA" id="ARBA00022553"/>
    </source>
</evidence>
<dbReference type="PANTHER" id="PTHR45436">
    <property type="entry name" value="SENSOR HISTIDINE KINASE YKOH"/>
    <property type="match status" value="1"/>
</dbReference>
<evidence type="ECO:0000256" key="2">
    <source>
        <dbReference type="ARBA" id="ARBA00004141"/>
    </source>
</evidence>
<comment type="caution">
    <text evidence="14">The sequence shown here is derived from an EMBL/GenBank/DDBJ whole genome shotgun (WGS) entry which is preliminary data.</text>
</comment>
<evidence type="ECO:0000256" key="9">
    <source>
        <dbReference type="ARBA" id="ARBA00022840"/>
    </source>
</evidence>
<dbReference type="Pfam" id="PF02518">
    <property type="entry name" value="HATPase_c"/>
    <property type="match status" value="1"/>
</dbReference>
<keyword evidence="8" id="KW-0418">Kinase</keyword>
<evidence type="ECO:0000256" key="3">
    <source>
        <dbReference type="ARBA" id="ARBA00012438"/>
    </source>
</evidence>
<dbReference type="InterPro" id="IPR036097">
    <property type="entry name" value="HisK_dim/P_sf"/>
</dbReference>
<comment type="subcellular location">
    <subcellularLocation>
        <location evidence="2">Membrane</location>
        <topology evidence="2">Multi-pass membrane protein</topology>
    </subcellularLocation>
</comment>
<dbReference type="PANTHER" id="PTHR45436:SF14">
    <property type="entry name" value="SENSOR PROTEIN QSEC"/>
    <property type="match status" value="1"/>
</dbReference>
<sequence>MTTRSLKHRFSIRQRLLILLLSLITLLWLGAVLASFLQTRQELNHLFDEELLQWARTLLRSPGALILPPFPDRDNPQRTDLQRPYRLQSLGKGILASSHGAAILPPWRPGTPLLQNVRMNGEEWRLATVTDGRRVAQVAENLDARQDVTGEIAQQLLAPLWLVLPLLALVIGFAVRQGLAPLRDLTARLEQRQPQALQPIAGPVPAELQPLLDALNGLFRRVDAAFAREQEFTAHAAHELRTPLAGLRIHAQLALRHAESRTEREALQGVVQGVDRATHVVEQLLALARLDADQLQRDEHIDVPSLVQRLRAAFAATTAAKGIHLTAQGPSPAILDGHKTWLEIALRNLLDNAIRYSPAGSIVHITWEAEGGLVSRMAVCDNGPGVPANALLRIFQPFYRDPNRMEEGEGSGLGLAIVQRATEALGGRTDADAAAGGGLCVHLIFSPNFPGKCPEKKANAYE</sequence>
<dbReference type="InterPro" id="IPR050428">
    <property type="entry name" value="TCS_sensor_his_kinase"/>
</dbReference>
<accession>A0A3M8QTC2</accession>
<evidence type="ECO:0000256" key="12">
    <source>
        <dbReference type="ARBA" id="ARBA00023136"/>
    </source>
</evidence>
<dbReference type="Gene3D" id="1.20.5.1040">
    <property type="entry name" value="Sensor protein qsec"/>
    <property type="match status" value="1"/>
</dbReference>
<evidence type="ECO:0000313" key="14">
    <source>
        <dbReference type="EMBL" id="RNF59523.1"/>
    </source>
</evidence>
<evidence type="ECO:0000256" key="11">
    <source>
        <dbReference type="ARBA" id="ARBA00023012"/>
    </source>
</evidence>
<evidence type="ECO:0000256" key="8">
    <source>
        <dbReference type="ARBA" id="ARBA00022777"/>
    </source>
</evidence>
<dbReference type="SUPFAM" id="SSF47384">
    <property type="entry name" value="Homodimeric domain of signal transducing histidine kinase"/>
    <property type="match status" value="1"/>
</dbReference>
<dbReference type="GO" id="GO:0005524">
    <property type="term" value="F:ATP binding"/>
    <property type="evidence" value="ECO:0007669"/>
    <property type="project" value="UniProtKB-KW"/>
</dbReference>
<dbReference type="CDD" id="cd00075">
    <property type="entry name" value="HATPase"/>
    <property type="match status" value="1"/>
</dbReference>
<keyword evidence="6" id="KW-0812">Transmembrane</keyword>
<reference evidence="14" key="1">
    <citation type="submission" date="2018-10" db="EMBL/GenBank/DDBJ databases">
        <title>Acidithiobacillus sulfuriphilus sp. nov.: an extremely acidophilic sulfur-oxidizing chemolithotroph isolated from a neutral pH environment.</title>
        <authorList>
            <person name="Falagan C."/>
            <person name="Moya-Beltran A."/>
            <person name="Quatrini R."/>
            <person name="Johnson D.B."/>
        </authorList>
    </citation>
    <scope>NUCLEOTIDE SEQUENCE [LARGE SCALE GENOMIC DNA]</scope>
    <source>
        <strain evidence="14">CJ-2</strain>
    </source>
</reference>
<dbReference type="Pfam" id="PF08521">
    <property type="entry name" value="2CSK_N"/>
    <property type="match status" value="1"/>
</dbReference>
<dbReference type="PROSITE" id="PS50109">
    <property type="entry name" value="HIS_KIN"/>
    <property type="match status" value="1"/>
</dbReference>
<dbReference type="EC" id="2.7.13.3" evidence="3"/>
<keyword evidence="11" id="KW-0902">Two-component regulatory system</keyword>
<dbReference type="CDD" id="cd00082">
    <property type="entry name" value="HisKA"/>
    <property type="match status" value="1"/>
</dbReference>
<protein>
    <recommendedName>
        <fullName evidence="3">histidine kinase</fullName>
        <ecNumber evidence="3">2.7.13.3</ecNumber>
    </recommendedName>
</protein>
<evidence type="ECO:0000256" key="7">
    <source>
        <dbReference type="ARBA" id="ARBA00022741"/>
    </source>
</evidence>
<evidence type="ECO:0000256" key="1">
    <source>
        <dbReference type="ARBA" id="ARBA00000085"/>
    </source>
</evidence>
<evidence type="ECO:0000259" key="13">
    <source>
        <dbReference type="PROSITE" id="PS50109"/>
    </source>
</evidence>
<dbReference type="PRINTS" id="PR00344">
    <property type="entry name" value="BCTRLSENSOR"/>
</dbReference>
<name>A0A3M8QTC2_9PROT</name>
<keyword evidence="12" id="KW-0472">Membrane</keyword>
<dbReference type="InterPro" id="IPR004358">
    <property type="entry name" value="Sig_transdc_His_kin-like_C"/>
</dbReference>
<evidence type="ECO:0000256" key="10">
    <source>
        <dbReference type="ARBA" id="ARBA00022989"/>
    </source>
</evidence>
<keyword evidence="9" id="KW-0067">ATP-binding</keyword>
<comment type="catalytic activity">
    <reaction evidence="1">
        <text>ATP + protein L-histidine = ADP + protein N-phospho-L-histidine.</text>
        <dbReference type="EC" id="2.7.13.3"/>
    </reaction>
</comment>
<dbReference type="InterPro" id="IPR003661">
    <property type="entry name" value="HisK_dim/P_dom"/>
</dbReference>
<dbReference type="Gene3D" id="3.30.565.10">
    <property type="entry name" value="Histidine kinase-like ATPase, C-terminal domain"/>
    <property type="match status" value="1"/>
</dbReference>
<dbReference type="InterPro" id="IPR013727">
    <property type="entry name" value="2CSK_N"/>
</dbReference>
<keyword evidence="5" id="KW-0808">Transferase</keyword>
<evidence type="ECO:0000256" key="6">
    <source>
        <dbReference type="ARBA" id="ARBA00022692"/>
    </source>
</evidence>
<dbReference type="SUPFAM" id="SSF55874">
    <property type="entry name" value="ATPase domain of HSP90 chaperone/DNA topoisomerase II/histidine kinase"/>
    <property type="match status" value="1"/>
</dbReference>
<keyword evidence="10" id="KW-1133">Transmembrane helix</keyword>
<dbReference type="SMART" id="SM00388">
    <property type="entry name" value="HisKA"/>
    <property type="match status" value="1"/>
</dbReference>
<dbReference type="Pfam" id="PF00512">
    <property type="entry name" value="HisKA"/>
    <property type="match status" value="1"/>
</dbReference>
<dbReference type="GO" id="GO:0000155">
    <property type="term" value="F:phosphorelay sensor kinase activity"/>
    <property type="evidence" value="ECO:0007669"/>
    <property type="project" value="InterPro"/>
</dbReference>
<dbReference type="AlphaFoldDB" id="A0A3M8QTC2"/>
<dbReference type="SMART" id="SM00387">
    <property type="entry name" value="HATPase_c"/>
    <property type="match status" value="1"/>
</dbReference>
<dbReference type="Gene3D" id="1.10.287.130">
    <property type="match status" value="1"/>
</dbReference>
<proteinExistence type="predicted"/>
<keyword evidence="7" id="KW-0547">Nucleotide-binding</keyword>
<organism evidence="14">
    <name type="scientific">Acidithiobacillus sulfuriphilus</name>
    <dbReference type="NCBI Taxonomy" id="1867749"/>
    <lineage>
        <taxon>Bacteria</taxon>
        <taxon>Pseudomonadati</taxon>
        <taxon>Pseudomonadota</taxon>
        <taxon>Acidithiobacillia</taxon>
        <taxon>Acidithiobacillales</taxon>
        <taxon>Acidithiobacillaceae</taxon>
        <taxon>Acidithiobacillus</taxon>
    </lineage>
</organism>
<dbReference type="InterPro" id="IPR036890">
    <property type="entry name" value="HATPase_C_sf"/>
</dbReference>
<dbReference type="InterPro" id="IPR005467">
    <property type="entry name" value="His_kinase_dom"/>
</dbReference>
<gene>
    <name evidence="14" type="ORF">EC580_11075</name>
</gene>